<evidence type="ECO:0000256" key="21">
    <source>
        <dbReference type="SAM" id="Phobius"/>
    </source>
</evidence>
<dbReference type="STRING" id="2880.D7FIN2"/>
<keyword evidence="4" id="KW-1000">Mitochondrion outer membrane</keyword>
<dbReference type="GO" id="GO:0005741">
    <property type="term" value="C:mitochondrial outer membrane"/>
    <property type="evidence" value="ECO:0007669"/>
    <property type="project" value="UniProtKB-SubCell"/>
</dbReference>
<evidence type="ECO:0000256" key="15">
    <source>
        <dbReference type="ARBA" id="ARBA00039056"/>
    </source>
</evidence>
<accession>D7FIN2</accession>
<keyword evidence="7" id="KW-0443">Lipid metabolism</keyword>
<dbReference type="EMBL" id="FN647890">
    <property type="protein sequence ID" value="CBJ28850.1"/>
    <property type="molecule type" value="Genomic_DNA"/>
</dbReference>
<evidence type="ECO:0000256" key="13">
    <source>
        <dbReference type="ARBA" id="ARBA00037884"/>
    </source>
</evidence>
<dbReference type="PANTHER" id="PTHR10250">
    <property type="entry name" value="MICROSOMAL GLUTATHIONE S-TRANSFERASE"/>
    <property type="match status" value="1"/>
</dbReference>
<keyword evidence="10" id="KW-0564">Palmitate</keyword>
<keyword evidence="12" id="KW-0449">Lipoprotein</keyword>
<evidence type="ECO:0000313" key="22">
    <source>
        <dbReference type="EMBL" id="CBJ28850.1"/>
    </source>
</evidence>
<evidence type="ECO:0000256" key="2">
    <source>
        <dbReference type="ARBA" id="ARBA00022679"/>
    </source>
</evidence>
<evidence type="ECO:0000256" key="12">
    <source>
        <dbReference type="ARBA" id="ARBA00023288"/>
    </source>
</evidence>
<evidence type="ECO:0000256" key="8">
    <source>
        <dbReference type="ARBA" id="ARBA00023128"/>
    </source>
</evidence>
<feature type="transmembrane region" description="Helical" evidence="21">
    <location>
        <begin position="88"/>
        <end position="107"/>
    </location>
</feature>
<dbReference type="PANTHER" id="PTHR10250:SF26">
    <property type="entry name" value="GLUTATHIONE S-TRANSFERASE 3, MITOCHONDRIAL"/>
    <property type="match status" value="1"/>
</dbReference>
<comment type="catalytic activity">
    <reaction evidence="16">
        <text>leukotriene C4 = leukotriene A4 + glutathione</text>
        <dbReference type="Rhea" id="RHEA:17617"/>
        <dbReference type="ChEBI" id="CHEBI:57463"/>
        <dbReference type="ChEBI" id="CHEBI:57925"/>
        <dbReference type="ChEBI" id="CHEBI:57973"/>
        <dbReference type="EC" id="4.4.1.20"/>
    </reaction>
    <physiologicalReaction direction="right-to-left" evidence="16">
        <dbReference type="Rhea" id="RHEA:17619"/>
    </physiologicalReaction>
</comment>
<comment type="catalytic activity">
    <reaction evidence="17">
        <text>15-deoxy-Delta(12,14)-prostaglandin J2 + glutathione = 15-deoxy-Delta(12,14)-prostaglandin J2-S-(R)-glutathione</text>
        <dbReference type="Rhea" id="RHEA:75963"/>
        <dbReference type="ChEBI" id="CHEBI:57925"/>
        <dbReference type="ChEBI" id="CHEBI:85236"/>
        <dbReference type="ChEBI" id="CHEBI:194498"/>
    </reaction>
    <physiologicalReaction direction="left-to-right" evidence="17">
        <dbReference type="Rhea" id="RHEA:75964"/>
    </physiologicalReaction>
</comment>
<keyword evidence="2 22" id="KW-0808">Transferase</keyword>
<dbReference type="EC" id="4.4.1.20" evidence="15"/>
<evidence type="ECO:0000256" key="17">
    <source>
        <dbReference type="ARBA" id="ARBA00051411"/>
    </source>
</evidence>
<dbReference type="AlphaFoldDB" id="D7FIN2"/>
<evidence type="ECO:0000256" key="10">
    <source>
        <dbReference type="ARBA" id="ARBA00023139"/>
    </source>
</evidence>
<evidence type="ECO:0000256" key="7">
    <source>
        <dbReference type="ARBA" id="ARBA00023098"/>
    </source>
</evidence>
<evidence type="ECO:0000256" key="9">
    <source>
        <dbReference type="ARBA" id="ARBA00023136"/>
    </source>
</evidence>
<dbReference type="OrthoDB" id="410651at2759"/>
<dbReference type="GO" id="GO:0006629">
    <property type="term" value="P:lipid metabolic process"/>
    <property type="evidence" value="ECO:0007669"/>
    <property type="project" value="UniProtKB-KW"/>
</dbReference>
<comment type="pathway">
    <text evidence="14">Lipid metabolism; arachidonate metabolism.</text>
</comment>
<evidence type="ECO:0000313" key="23">
    <source>
        <dbReference type="Proteomes" id="UP000002630"/>
    </source>
</evidence>
<dbReference type="GO" id="GO:0006691">
    <property type="term" value="P:leukotriene metabolic process"/>
    <property type="evidence" value="ECO:0007669"/>
    <property type="project" value="UniProtKB-ARBA"/>
</dbReference>
<keyword evidence="6" id="KW-0560">Oxidoreductase</keyword>
<dbReference type="GO" id="GO:0004602">
    <property type="term" value="F:glutathione peroxidase activity"/>
    <property type="evidence" value="ECO:0007669"/>
    <property type="project" value="TreeGrafter"/>
</dbReference>
<keyword evidence="9 21" id="KW-0472">Membrane</keyword>
<keyword evidence="23" id="KW-1185">Reference proteome</keyword>
<feature type="transmembrane region" description="Helical" evidence="21">
    <location>
        <begin position="119"/>
        <end position="141"/>
    </location>
</feature>
<comment type="pathway">
    <text evidence="13">Lipid metabolism; leukotriene C4 biosynthesis.</text>
</comment>
<dbReference type="GO" id="GO:0005783">
    <property type="term" value="C:endoplasmic reticulum"/>
    <property type="evidence" value="ECO:0007669"/>
    <property type="project" value="TreeGrafter"/>
</dbReference>
<comment type="subcellular location">
    <subcellularLocation>
        <location evidence="1">Mitochondrion outer membrane</location>
        <topology evidence="1">Multi-pass membrane protein</topology>
    </subcellularLocation>
</comment>
<evidence type="ECO:0000256" key="18">
    <source>
        <dbReference type="ARBA" id="ARBA00069748"/>
    </source>
</evidence>
<dbReference type="GO" id="GO:0005635">
    <property type="term" value="C:nuclear envelope"/>
    <property type="evidence" value="ECO:0007669"/>
    <property type="project" value="TreeGrafter"/>
</dbReference>
<evidence type="ECO:0000256" key="14">
    <source>
        <dbReference type="ARBA" id="ARBA00037916"/>
    </source>
</evidence>
<evidence type="ECO:0000256" key="3">
    <source>
        <dbReference type="ARBA" id="ARBA00022692"/>
    </source>
</evidence>
<sequence length="142" mass="15531">MVTIELTPAHGLPMAVAICSVFVNTWAGFGVAKARIKYGIKYPQMYAEQSNPNAAVFNCYQRAHQNVLENYPQFLLLLGLAAINRPKFAAVAGAIRVAGFIVYVITYRSGGPDNRRKGAFGYIGLFMMLGCALEFTTKLCIS</sequence>
<evidence type="ECO:0000256" key="4">
    <source>
        <dbReference type="ARBA" id="ARBA00022787"/>
    </source>
</evidence>
<evidence type="ECO:0000256" key="16">
    <source>
        <dbReference type="ARBA" id="ARBA00049298"/>
    </source>
</evidence>
<dbReference type="FunFam" id="1.20.120.550:FF:000004">
    <property type="entry name" value="Microsomal glutathione S-transferase 3"/>
    <property type="match status" value="1"/>
</dbReference>
<organism evidence="22 23">
    <name type="scientific">Ectocarpus siliculosus</name>
    <name type="common">Brown alga</name>
    <name type="synonym">Conferva siliculosa</name>
    <dbReference type="NCBI Taxonomy" id="2880"/>
    <lineage>
        <taxon>Eukaryota</taxon>
        <taxon>Sar</taxon>
        <taxon>Stramenopiles</taxon>
        <taxon>Ochrophyta</taxon>
        <taxon>PX clade</taxon>
        <taxon>Phaeophyceae</taxon>
        <taxon>Ectocarpales</taxon>
        <taxon>Ectocarpaceae</taxon>
        <taxon>Ectocarpus</taxon>
    </lineage>
</organism>
<evidence type="ECO:0000256" key="5">
    <source>
        <dbReference type="ARBA" id="ARBA00022989"/>
    </source>
</evidence>
<evidence type="ECO:0000256" key="11">
    <source>
        <dbReference type="ARBA" id="ARBA00023239"/>
    </source>
</evidence>
<reference evidence="22 23" key="1">
    <citation type="journal article" date="2010" name="Nature">
        <title>The Ectocarpus genome and the independent evolution of multicellularity in brown algae.</title>
        <authorList>
            <person name="Cock J.M."/>
            <person name="Sterck L."/>
            <person name="Rouze P."/>
            <person name="Scornet D."/>
            <person name="Allen A.E."/>
            <person name="Amoutzias G."/>
            <person name="Anthouard V."/>
            <person name="Artiguenave F."/>
            <person name="Aury J.M."/>
            <person name="Badger J.H."/>
            <person name="Beszteri B."/>
            <person name="Billiau K."/>
            <person name="Bonnet E."/>
            <person name="Bothwell J.H."/>
            <person name="Bowler C."/>
            <person name="Boyen C."/>
            <person name="Brownlee C."/>
            <person name="Carrano C.J."/>
            <person name="Charrier B."/>
            <person name="Cho G.Y."/>
            <person name="Coelho S.M."/>
            <person name="Collen J."/>
            <person name="Corre E."/>
            <person name="Da Silva C."/>
            <person name="Delage L."/>
            <person name="Delaroque N."/>
            <person name="Dittami S.M."/>
            <person name="Doulbeau S."/>
            <person name="Elias M."/>
            <person name="Farnham G."/>
            <person name="Gachon C.M."/>
            <person name="Gschloessl B."/>
            <person name="Heesch S."/>
            <person name="Jabbari K."/>
            <person name="Jubin C."/>
            <person name="Kawai H."/>
            <person name="Kimura K."/>
            <person name="Kloareg B."/>
            <person name="Kupper F.C."/>
            <person name="Lang D."/>
            <person name="Le Bail A."/>
            <person name="Leblanc C."/>
            <person name="Lerouge P."/>
            <person name="Lohr M."/>
            <person name="Lopez P.J."/>
            <person name="Martens C."/>
            <person name="Maumus F."/>
            <person name="Michel G."/>
            <person name="Miranda-Saavedra D."/>
            <person name="Morales J."/>
            <person name="Moreau H."/>
            <person name="Motomura T."/>
            <person name="Nagasato C."/>
            <person name="Napoli C.A."/>
            <person name="Nelson D.R."/>
            <person name="Nyvall-Collen P."/>
            <person name="Peters A.F."/>
            <person name="Pommier C."/>
            <person name="Potin P."/>
            <person name="Poulain J."/>
            <person name="Quesneville H."/>
            <person name="Read B."/>
            <person name="Rensing S.A."/>
            <person name="Ritter A."/>
            <person name="Rousvoal S."/>
            <person name="Samanta M."/>
            <person name="Samson G."/>
            <person name="Schroeder D.C."/>
            <person name="Segurens B."/>
            <person name="Strittmatter M."/>
            <person name="Tonon T."/>
            <person name="Tregear J.W."/>
            <person name="Valentin K."/>
            <person name="von Dassow P."/>
            <person name="Yamagishi T."/>
            <person name="Van de Peer Y."/>
            <person name="Wincker P."/>
        </authorList>
    </citation>
    <scope>NUCLEOTIDE SEQUENCE [LARGE SCALE GENOMIC DNA]</scope>
    <source>
        <strain evidence="23">Ec32 / CCAP1310/4</strain>
    </source>
</reference>
<dbReference type="eggNOG" id="ENOG502S4E5">
    <property type="taxonomic scope" value="Eukaryota"/>
</dbReference>
<name>D7FIN2_ECTSI</name>
<dbReference type="GO" id="GO:0004364">
    <property type="term" value="F:glutathione transferase activity"/>
    <property type="evidence" value="ECO:0007669"/>
    <property type="project" value="TreeGrafter"/>
</dbReference>
<dbReference type="GO" id="GO:0004464">
    <property type="term" value="F:leukotriene-C4 synthase activity"/>
    <property type="evidence" value="ECO:0007669"/>
    <property type="project" value="UniProtKB-EC"/>
</dbReference>
<gene>
    <name evidence="22" type="primary">mGST</name>
    <name evidence="22" type="ORF">Esi_0122_0054</name>
</gene>
<evidence type="ECO:0000256" key="6">
    <source>
        <dbReference type="ARBA" id="ARBA00023002"/>
    </source>
</evidence>
<dbReference type="SUPFAM" id="SSF161084">
    <property type="entry name" value="MAPEG domain-like"/>
    <property type="match status" value="1"/>
</dbReference>
<keyword evidence="3 21" id="KW-0812">Transmembrane</keyword>
<dbReference type="InterPro" id="IPR050997">
    <property type="entry name" value="MAPEG"/>
</dbReference>
<dbReference type="InterPro" id="IPR023352">
    <property type="entry name" value="MAPEG-like_dom_sf"/>
</dbReference>
<evidence type="ECO:0000256" key="1">
    <source>
        <dbReference type="ARBA" id="ARBA00004374"/>
    </source>
</evidence>
<evidence type="ECO:0000256" key="19">
    <source>
        <dbReference type="ARBA" id="ARBA00075145"/>
    </source>
</evidence>
<dbReference type="Gene3D" id="1.20.120.550">
    <property type="entry name" value="Membrane associated eicosanoid/glutathione metabolism-like domain"/>
    <property type="match status" value="1"/>
</dbReference>
<proteinExistence type="predicted"/>
<dbReference type="Pfam" id="PF01124">
    <property type="entry name" value="MAPEG"/>
    <property type="match status" value="1"/>
</dbReference>
<dbReference type="InterPro" id="IPR001129">
    <property type="entry name" value="Membr-assoc_MAPEG"/>
</dbReference>
<keyword evidence="11" id="KW-0456">Lyase</keyword>
<evidence type="ECO:0000256" key="20">
    <source>
        <dbReference type="ARBA" id="ARBA00076908"/>
    </source>
</evidence>
<keyword evidence="5 21" id="KW-1133">Transmembrane helix</keyword>
<dbReference type="InParanoid" id="D7FIN2"/>
<dbReference type="Proteomes" id="UP000002630">
    <property type="component" value="Linkage Group LG20"/>
</dbReference>
<dbReference type="EMBL" id="FN649745">
    <property type="protein sequence ID" value="CBJ28850.1"/>
    <property type="molecule type" value="Genomic_DNA"/>
</dbReference>
<protein>
    <recommendedName>
        <fullName evidence="18">Glutathione S-transferase 3, mitochondrial</fullName>
        <ecNumber evidence="15">4.4.1.20</ecNumber>
    </recommendedName>
    <alternativeName>
        <fullName evidence="19">Glutathione peroxidase MGST3</fullName>
    </alternativeName>
    <alternativeName>
        <fullName evidence="20">LTC4 synthase MGST3</fullName>
    </alternativeName>
</protein>
<keyword evidence="8" id="KW-0496">Mitochondrion</keyword>
<feature type="transmembrane region" description="Helical" evidence="21">
    <location>
        <begin position="12"/>
        <end position="32"/>
    </location>
</feature>